<evidence type="ECO:0000313" key="1">
    <source>
        <dbReference type="EMBL" id="RAP02484.1"/>
    </source>
</evidence>
<name>A0A328Q0I7_9EURY</name>
<accession>A0A328Q0I7</accession>
<reference evidence="1 2" key="1">
    <citation type="submission" date="2017-05" db="EMBL/GenBank/DDBJ databases">
        <title>Host range expansion of the Methanosphaera genus to humans and monogastric animals involves recent and extensive reduction in genome content.</title>
        <authorList>
            <person name="Hoedt E.C."/>
            <person name="Volmer J.G."/>
            <person name="Parks D.H."/>
            <person name="Rosewarne C.P."/>
            <person name="Denman S.E."/>
            <person name="Mcsweeney C.S."/>
            <person name="O Cuiv P."/>
            <person name="Hugenholtz P."/>
            <person name="Tyson G.W."/>
            <person name="Morrison M."/>
        </authorList>
    </citation>
    <scope>NUCLEOTIDE SEQUENCE [LARGE SCALE GENOMIC DNA]</scope>
    <source>
        <strain evidence="1 2">PA5</strain>
    </source>
</reference>
<organism evidence="1 2">
    <name type="scientific">Methanosphaera stadtmanae</name>
    <dbReference type="NCBI Taxonomy" id="2317"/>
    <lineage>
        <taxon>Archaea</taxon>
        <taxon>Methanobacteriati</taxon>
        <taxon>Methanobacteriota</taxon>
        <taxon>Methanomada group</taxon>
        <taxon>Methanobacteria</taxon>
        <taxon>Methanobacteriales</taxon>
        <taxon>Methanobacteriaceae</taxon>
        <taxon>Methanosphaera</taxon>
    </lineage>
</organism>
<evidence type="ECO:0000313" key="2">
    <source>
        <dbReference type="Proteomes" id="UP000248557"/>
    </source>
</evidence>
<protein>
    <submittedName>
        <fullName evidence="1">Uncharacterized protein</fullName>
    </submittedName>
</protein>
<dbReference type="Proteomes" id="UP000248557">
    <property type="component" value="Unassembled WGS sequence"/>
</dbReference>
<sequence>MTLTSKLFQEISSDLKKDFPEIESIERENNSVIITGCDDVLWNIFEVLFNGVKNIEFNMDKNKTHYLIIDF</sequence>
<gene>
    <name evidence="1" type="ORF">CA615_07010</name>
</gene>
<dbReference type="AlphaFoldDB" id="A0A328Q0I7"/>
<comment type="caution">
    <text evidence="1">The sequence shown here is derived from an EMBL/GenBank/DDBJ whole genome shotgun (WGS) entry which is preliminary data.</text>
</comment>
<dbReference type="RefSeq" id="WP_011406984.1">
    <property type="nucleotide sequence ID" value="NZ_CATZNA010000014.1"/>
</dbReference>
<dbReference type="EMBL" id="NGJK01000088">
    <property type="protein sequence ID" value="RAP02484.1"/>
    <property type="molecule type" value="Genomic_DNA"/>
</dbReference>
<proteinExistence type="predicted"/>
<dbReference type="GeneID" id="3854890"/>